<evidence type="ECO:0000313" key="2">
    <source>
        <dbReference type="Proteomes" id="UP000789405"/>
    </source>
</evidence>
<dbReference type="AlphaFoldDB" id="A0A9N9A4M6"/>
<dbReference type="EMBL" id="CAJVPY010001346">
    <property type="protein sequence ID" value="CAG8517846.1"/>
    <property type="molecule type" value="Genomic_DNA"/>
</dbReference>
<protein>
    <submittedName>
        <fullName evidence="1">13445_t:CDS:1</fullName>
    </submittedName>
</protein>
<accession>A0A9N9A4M6</accession>
<gene>
    <name evidence="1" type="ORF">DERYTH_LOCUS3718</name>
</gene>
<comment type="caution">
    <text evidence="1">The sequence shown here is derived from an EMBL/GenBank/DDBJ whole genome shotgun (WGS) entry which is preliminary data.</text>
</comment>
<sequence length="87" mass="9811">MSLSSTSALRFGADFPEVDEPIEKLYKDVFSILTLVIAPTDQWLNRSYPNNKGLAIKIIKQQLQTNSFDKEKTKAKEILKGLLELGL</sequence>
<evidence type="ECO:0000313" key="1">
    <source>
        <dbReference type="EMBL" id="CAG8517846.1"/>
    </source>
</evidence>
<keyword evidence="2" id="KW-1185">Reference proteome</keyword>
<proteinExistence type="predicted"/>
<reference evidence="1" key="1">
    <citation type="submission" date="2021-06" db="EMBL/GenBank/DDBJ databases">
        <authorList>
            <person name="Kallberg Y."/>
            <person name="Tangrot J."/>
            <person name="Rosling A."/>
        </authorList>
    </citation>
    <scope>NUCLEOTIDE SEQUENCE</scope>
    <source>
        <strain evidence="1">MA453B</strain>
    </source>
</reference>
<name>A0A9N9A4M6_9GLOM</name>
<dbReference type="Proteomes" id="UP000789405">
    <property type="component" value="Unassembled WGS sequence"/>
</dbReference>
<organism evidence="1 2">
    <name type="scientific">Dentiscutata erythropus</name>
    <dbReference type="NCBI Taxonomy" id="1348616"/>
    <lineage>
        <taxon>Eukaryota</taxon>
        <taxon>Fungi</taxon>
        <taxon>Fungi incertae sedis</taxon>
        <taxon>Mucoromycota</taxon>
        <taxon>Glomeromycotina</taxon>
        <taxon>Glomeromycetes</taxon>
        <taxon>Diversisporales</taxon>
        <taxon>Gigasporaceae</taxon>
        <taxon>Dentiscutata</taxon>
    </lineage>
</organism>